<keyword evidence="4 8" id="KW-0863">Zinc-finger</keyword>
<keyword evidence="7" id="KW-0472">Membrane</keyword>
<accession>A0A3S3MFC1</accession>
<dbReference type="GO" id="GO:0008270">
    <property type="term" value="F:zinc ion binding"/>
    <property type="evidence" value="ECO:0007669"/>
    <property type="project" value="UniProtKB-KW"/>
</dbReference>
<evidence type="ECO:0000256" key="4">
    <source>
        <dbReference type="ARBA" id="ARBA00022771"/>
    </source>
</evidence>
<evidence type="ECO:0000259" key="9">
    <source>
        <dbReference type="PROSITE" id="PS50089"/>
    </source>
</evidence>
<reference evidence="10 11" key="1">
    <citation type="journal article" date="2019" name="Nat. Plants">
        <title>Stout camphor tree genome fills gaps in understanding of flowering plant genome evolution.</title>
        <authorList>
            <person name="Chaw S.M."/>
            <person name="Liu Y.C."/>
            <person name="Wu Y.W."/>
            <person name="Wang H.Y."/>
            <person name="Lin C.I."/>
            <person name="Wu C.S."/>
            <person name="Ke H.M."/>
            <person name="Chang L.Y."/>
            <person name="Hsu C.Y."/>
            <person name="Yang H.T."/>
            <person name="Sudianto E."/>
            <person name="Hsu M.H."/>
            <person name="Wu K.P."/>
            <person name="Wang L.N."/>
            <person name="Leebens-Mack J.H."/>
            <person name="Tsai I.J."/>
        </authorList>
    </citation>
    <scope>NUCLEOTIDE SEQUENCE [LARGE SCALE GENOMIC DNA]</scope>
    <source>
        <strain evidence="11">cv. Chaw 1501</strain>
        <tissue evidence="10">Young leaves</tissue>
    </source>
</reference>
<evidence type="ECO:0000313" key="10">
    <source>
        <dbReference type="EMBL" id="RWR82556.1"/>
    </source>
</evidence>
<dbReference type="InterPro" id="IPR051653">
    <property type="entry name" value="E3_ligase_sorting_rcpt"/>
</dbReference>
<feature type="domain" description="RING-type" evidence="9">
    <location>
        <begin position="438"/>
        <end position="480"/>
    </location>
</feature>
<keyword evidence="2" id="KW-0812">Transmembrane</keyword>
<dbReference type="Pfam" id="PF13639">
    <property type="entry name" value="zf-RING_2"/>
    <property type="match status" value="1"/>
</dbReference>
<dbReference type="SUPFAM" id="SSF57850">
    <property type="entry name" value="RING/U-box"/>
    <property type="match status" value="1"/>
</dbReference>
<organism evidence="10 11">
    <name type="scientific">Cinnamomum micranthum f. kanehirae</name>
    <dbReference type="NCBI Taxonomy" id="337451"/>
    <lineage>
        <taxon>Eukaryota</taxon>
        <taxon>Viridiplantae</taxon>
        <taxon>Streptophyta</taxon>
        <taxon>Embryophyta</taxon>
        <taxon>Tracheophyta</taxon>
        <taxon>Spermatophyta</taxon>
        <taxon>Magnoliopsida</taxon>
        <taxon>Magnoliidae</taxon>
        <taxon>Laurales</taxon>
        <taxon>Lauraceae</taxon>
        <taxon>Cinnamomum</taxon>
    </lineage>
</organism>
<dbReference type="OrthoDB" id="8062037at2759"/>
<evidence type="ECO:0000256" key="1">
    <source>
        <dbReference type="ARBA" id="ARBA00004167"/>
    </source>
</evidence>
<dbReference type="AlphaFoldDB" id="A0A3S3MFC1"/>
<keyword evidence="3" id="KW-0479">Metal-binding</keyword>
<gene>
    <name evidence="10" type="ORF">CKAN_01127800</name>
</gene>
<comment type="subcellular location">
    <subcellularLocation>
        <location evidence="1">Membrane</location>
        <topology evidence="1">Single-pass membrane protein</topology>
    </subcellularLocation>
</comment>
<keyword evidence="6" id="KW-1133">Transmembrane helix</keyword>
<evidence type="ECO:0000313" key="11">
    <source>
        <dbReference type="Proteomes" id="UP000283530"/>
    </source>
</evidence>
<dbReference type="FunFam" id="3.30.40.10:FF:000388">
    <property type="entry name" value="Putative RING zinc finger domain superfamily protein"/>
    <property type="match status" value="1"/>
</dbReference>
<dbReference type="PANTHER" id="PTHR47168">
    <property type="entry name" value="RING ZINC FINGER DOMAIN SUPERFAMILY PROTEIN-RELATED"/>
    <property type="match status" value="1"/>
</dbReference>
<sequence length="495" mass="54408">MENSLFAVSADSTGQQDFITDDNRQSSVNNSLSICSSEDECSSSMDGIGASRGRRNGVLMVENYIESGSRSPGTGDAGKCLSESKYLVPCQADACHTKVETCWEKTRDIGSTSKELQCPEPTSAKDGATLDDIFVADDSMREESSHICADGFCSSSMQQQELGYAAGSSSVRNHTGETLGIPDTDMSSILSVSDSSLTSELLGNESLQQAAAPISSGFLLPPTRQNDRSNGMLHVDMVSISSDILPTSPGEISSHEARRNSRRLFWDAFSRRSSRRNRTSLTIATQDTYDVGSHGRWLLDFSGDLFDSGIGDLGYRNSRINSPYERLWRSRSELWERLRGSLDERRRRTTFCASGLHPNGTCSCETFSRSEESGIHASISRIVMLAEALFEVLDEIHRQPISLSMMSLPAPESVVDSFPLKCHERPILPLIEDDVEKCYICLGEYEQGDKIRVLPCHHEYHMLCVDKWLKEIHGVCPLCRGDVCDGIAVGSVSSS</sequence>
<comment type="caution">
    <text evidence="10">The sequence shown here is derived from an EMBL/GenBank/DDBJ whole genome shotgun (WGS) entry which is preliminary data.</text>
</comment>
<dbReference type="InterPro" id="IPR013083">
    <property type="entry name" value="Znf_RING/FYVE/PHD"/>
</dbReference>
<keyword evidence="5" id="KW-0862">Zinc</keyword>
<dbReference type="Proteomes" id="UP000283530">
    <property type="component" value="Unassembled WGS sequence"/>
</dbReference>
<proteinExistence type="predicted"/>
<dbReference type="STRING" id="337451.A0A3S3MFC1"/>
<evidence type="ECO:0000256" key="6">
    <source>
        <dbReference type="ARBA" id="ARBA00022989"/>
    </source>
</evidence>
<dbReference type="SMART" id="SM00184">
    <property type="entry name" value="RING"/>
    <property type="match status" value="1"/>
</dbReference>
<dbReference type="GO" id="GO:0016020">
    <property type="term" value="C:membrane"/>
    <property type="evidence" value="ECO:0007669"/>
    <property type="project" value="UniProtKB-SubCell"/>
</dbReference>
<protein>
    <submittedName>
        <fullName evidence="10">E3 ubiquitin-protein ligase RLIM</fullName>
    </submittedName>
</protein>
<dbReference type="PROSITE" id="PS50089">
    <property type="entry name" value="ZF_RING_2"/>
    <property type="match status" value="1"/>
</dbReference>
<evidence type="ECO:0000256" key="2">
    <source>
        <dbReference type="ARBA" id="ARBA00022692"/>
    </source>
</evidence>
<dbReference type="EMBL" id="QPKB01000004">
    <property type="protein sequence ID" value="RWR82556.1"/>
    <property type="molecule type" value="Genomic_DNA"/>
</dbReference>
<dbReference type="Gene3D" id="3.30.40.10">
    <property type="entry name" value="Zinc/RING finger domain, C3HC4 (zinc finger)"/>
    <property type="match status" value="1"/>
</dbReference>
<evidence type="ECO:0000256" key="8">
    <source>
        <dbReference type="PROSITE-ProRule" id="PRU00175"/>
    </source>
</evidence>
<name>A0A3S3MFC1_9MAGN</name>
<evidence type="ECO:0000256" key="7">
    <source>
        <dbReference type="ARBA" id="ARBA00023136"/>
    </source>
</evidence>
<evidence type="ECO:0000256" key="5">
    <source>
        <dbReference type="ARBA" id="ARBA00022833"/>
    </source>
</evidence>
<dbReference type="InterPro" id="IPR001841">
    <property type="entry name" value="Znf_RING"/>
</dbReference>
<dbReference type="PANTHER" id="PTHR47168:SF1">
    <property type="entry name" value="OS02G0798600 PROTEIN"/>
    <property type="match status" value="1"/>
</dbReference>
<evidence type="ECO:0000256" key="3">
    <source>
        <dbReference type="ARBA" id="ARBA00022723"/>
    </source>
</evidence>
<keyword evidence="11" id="KW-1185">Reference proteome</keyword>